<accession>A0ABR0NLI0</accession>
<comment type="caution">
    <text evidence="2">The sequence shown here is derived from an EMBL/GenBank/DDBJ whole genome shotgun (WGS) entry which is preliminary data.</text>
</comment>
<name>A0ABR0NLI0_GOSAR</name>
<reference evidence="2 3" key="1">
    <citation type="submission" date="2023-03" db="EMBL/GenBank/DDBJ databases">
        <title>WGS of Gossypium arboreum.</title>
        <authorList>
            <person name="Yu D."/>
        </authorList>
    </citation>
    <scope>NUCLEOTIDE SEQUENCE [LARGE SCALE GENOMIC DNA]</scope>
    <source>
        <tissue evidence="2">Leaf</tissue>
    </source>
</reference>
<keyword evidence="3" id="KW-1185">Reference proteome</keyword>
<gene>
    <name evidence="2" type="ORF">PVK06_029782</name>
</gene>
<evidence type="ECO:0000313" key="3">
    <source>
        <dbReference type="Proteomes" id="UP001358586"/>
    </source>
</evidence>
<feature type="domain" description="Reverse transcriptase zinc-binding" evidence="1">
    <location>
        <begin position="132"/>
        <end position="186"/>
    </location>
</feature>
<dbReference type="Proteomes" id="UP001358586">
    <property type="component" value="Chromosome 9"/>
</dbReference>
<evidence type="ECO:0000259" key="1">
    <source>
        <dbReference type="Pfam" id="PF13966"/>
    </source>
</evidence>
<dbReference type="InterPro" id="IPR026960">
    <property type="entry name" value="RVT-Znf"/>
</dbReference>
<sequence>MPINVSVKIERIAQGFIRGKDIKRQKMSLIKWSNCCQPLINGGLGFQNLKNDSFLLKLGFNLFPNKQALWVKIIRTKYNDTEVYPENYSGGIPETGTLTNFCHNTESIPPPSPLVGKDELIFSWSTHEFSKSKRVRHFLWLVLNEHLLTNVEQCRRGLVRDPSCALCGNVEESTIHIFRDCVNAREVQKPETSASSPMKKRRDQVWTPSPARCIKLNTDRARDPILRIASIAAVARDEFGTWRGGVGRNIGRCNVMQAKL</sequence>
<dbReference type="Pfam" id="PF13966">
    <property type="entry name" value="zf-RVT"/>
    <property type="match status" value="1"/>
</dbReference>
<organism evidence="2 3">
    <name type="scientific">Gossypium arboreum</name>
    <name type="common">Tree cotton</name>
    <name type="synonym">Gossypium nanking</name>
    <dbReference type="NCBI Taxonomy" id="29729"/>
    <lineage>
        <taxon>Eukaryota</taxon>
        <taxon>Viridiplantae</taxon>
        <taxon>Streptophyta</taxon>
        <taxon>Embryophyta</taxon>
        <taxon>Tracheophyta</taxon>
        <taxon>Spermatophyta</taxon>
        <taxon>Magnoliopsida</taxon>
        <taxon>eudicotyledons</taxon>
        <taxon>Gunneridae</taxon>
        <taxon>Pentapetalae</taxon>
        <taxon>rosids</taxon>
        <taxon>malvids</taxon>
        <taxon>Malvales</taxon>
        <taxon>Malvaceae</taxon>
        <taxon>Malvoideae</taxon>
        <taxon>Gossypium</taxon>
    </lineage>
</organism>
<evidence type="ECO:0000313" key="2">
    <source>
        <dbReference type="EMBL" id="KAK5802198.1"/>
    </source>
</evidence>
<proteinExistence type="predicted"/>
<protein>
    <recommendedName>
        <fullName evidence="1">Reverse transcriptase zinc-binding domain-containing protein</fullName>
    </recommendedName>
</protein>
<dbReference type="EMBL" id="JARKNE010000009">
    <property type="protein sequence ID" value="KAK5802198.1"/>
    <property type="molecule type" value="Genomic_DNA"/>
</dbReference>